<evidence type="ECO:0000313" key="3">
    <source>
        <dbReference type="Proteomes" id="UP000034883"/>
    </source>
</evidence>
<dbReference type="AlphaFoldDB" id="A0A0F6YH90"/>
<evidence type="ECO:0000313" key="2">
    <source>
        <dbReference type="EMBL" id="AKF03738.1"/>
    </source>
</evidence>
<evidence type="ECO:0000256" key="1">
    <source>
        <dbReference type="SAM" id="SignalP"/>
    </source>
</evidence>
<feature type="signal peptide" evidence="1">
    <location>
        <begin position="1"/>
        <end position="27"/>
    </location>
</feature>
<dbReference type="Proteomes" id="UP000034883">
    <property type="component" value="Chromosome"/>
</dbReference>
<gene>
    <name evidence="2" type="ORF">DB32_000887</name>
</gene>
<proteinExistence type="predicted"/>
<keyword evidence="1" id="KW-0732">Signal</keyword>
<protein>
    <recommendedName>
        <fullName evidence="4">Lipoprotein</fullName>
    </recommendedName>
</protein>
<feature type="chain" id="PRO_5002512652" description="Lipoprotein" evidence="1">
    <location>
        <begin position="28"/>
        <end position="143"/>
    </location>
</feature>
<evidence type="ECO:0008006" key="4">
    <source>
        <dbReference type="Google" id="ProtNLM"/>
    </source>
</evidence>
<accession>A0A0F6YH90</accession>
<organism evidence="2 3">
    <name type="scientific">Sandaracinus amylolyticus</name>
    <dbReference type="NCBI Taxonomy" id="927083"/>
    <lineage>
        <taxon>Bacteria</taxon>
        <taxon>Pseudomonadati</taxon>
        <taxon>Myxococcota</taxon>
        <taxon>Polyangia</taxon>
        <taxon>Polyangiales</taxon>
        <taxon>Sandaracinaceae</taxon>
        <taxon>Sandaracinus</taxon>
    </lineage>
</organism>
<sequence>MDDEVCSLTRSRIALLWLALVSACSGAHDGSPAAPHVIAPGQEATVAAMLGEGDPLPDGCTWDGAAIDHDRVIARFVCATGGVAIELRHPELGSGAARTEQFVLVPTSGTASPALLRAITARVRAREASFRWSRTQSRATAGS</sequence>
<dbReference type="KEGG" id="samy:DB32_000887"/>
<name>A0A0F6YH90_9BACT</name>
<dbReference type="EMBL" id="CP011125">
    <property type="protein sequence ID" value="AKF03738.1"/>
    <property type="molecule type" value="Genomic_DNA"/>
</dbReference>
<dbReference type="RefSeq" id="WP_053231164.1">
    <property type="nucleotide sequence ID" value="NZ_CP011125.1"/>
</dbReference>
<reference evidence="2 3" key="1">
    <citation type="submission" date="2015-03" db="EMBL/GenBank/DDBJ databases">
        <title>Genome assembly of Sandaracinus amylolyticus DSM 53668.</title>
        <authorList>
            <person name="Sharma G."/>
            <person name="Subramanian S."/>
        </authorList>
    </citation>
    <scope>NUCLEOTIDE SEQUENCE [LARGE SCALE GENOMIC DNA]</scope>
    <source>
        <strain evidence="2 3">DSM 53668</strain>
    </source>
</reference>
<keyword evidence="3" id="KW-1185">Reference proteome</keyword>